<dbReference type="SUPFAM" id="SSF52540">
    <property type="entry name" value="P-loop containing nucleoside triphosphate hydrolases"/>
    <property type="match status" value="1"/>
</dbReference>
<evidence type="ECO:0000256" key="2">
    <source>
        <dbReference type="SAM" id="Phobius"/>
    </source>
</evidence>
<keyword evidence="2" id="KW-1133">Transmembrane helix</keyword>
<dbReference type="InterPro" id="IPR027417">
    <property type="entry name" value="P-loop_NTPase"/>
</dbReference>
<organism evidence="4 5">
    <name type="scientific">Mycena venus</name>
    <dbReference type="NCBI Taxonomy" id="2733690"/>
    <lineage>
        <taxon>Eukaryota</taxon>
        <taxon>Fungi</taxon>
        <taxon>Dikarya</taxon>
        <taxon>Basidiomycota</taxon>
        <taxon>Agaricomycotina</taxon>
        <taxon>Agaricomycetes</taxon>
        <taxon>Agaricomycetidae</taxon>
        <taxon>Agaricales</taxon>
        <taxon>Marasmiineae</taxon>
        <taxon>Mycenaceae</taxon>
        <taxon>Mycena</taxon>
    </lineage>
</organism>
<keyword evidence="2" id="KW-0472">Membrane</keyword>
<evidence type="ECO:0000256" key="1">
    <source>
        <dbReference type="SAM" id="MobiDB-lite"/>
    </source>
</evidence>
<reference evidence="4" key="1">
    <citation type="submission" date="2020-05" db="EMBL/GenBank/DDBJ databases">
        <title>Mycena genomes resolve the evolution of fungal bioluminescence.</title>
        <authorList>
            <person name="Tsai I.J."/>
        </authorList>
    </citation>
    <scope>NUCLEOTIDE SEQUENCE</scope>
    <source>
        <strain evidence="4">CCC161011</strain>
    </source>
</reference>
<dbReference type="GO" id="GO:0005525">
    <property type="term" value="F:GTP binding"/>
    <property type="evidence" value="ECO:0007669"/>
    <property type="project" value="InterPro"/>
</dbReference>
<feature type="transmembrane region" description="Helical" evidence="2">
    <location>
        <begin position="430"/>
        <end position="449"/>
    </location>
</feature>
<feature type="domain" description="G" evidence="3">
    <location>
        <begin position="68"/>
        <end position="193"/>
    </location>
</feature>
<dbReference type="AlphaFoldDB" id="A0A8H6X6F3"/>
<dbReference type="Gene3D" id="3.40.50.300">
    <property type="entry name" value="P-loop containing nucleotide triphosphate hydrolases"/>
    <property type="match status" value="1"/>
</dbReference>
<evidence type="ECO:0000313" key="4">
    <source>
        <dbReference type="EMBL" id="KAF7335084.1"/>
    </source>
</evidence>
<dbReference type="OrthoDB" id="391988at2759"/>
<gene>
    <name evidence="4" type="ORF">MVEN_02259000</name>
</gene>
<feature type="transmembrane region" description="Helical" evidence="2">
    <location>
        <begin position="395"/>
        <end position="418"/>
    </location>
</feature>
<dbReference type="EMBL" id="JACAZI010000025">
    <property type="protein sequence ID" value="KAF7335084.1"/>
    <property type="molecule type" value="Genomic_DNA"/>
</dbReference>
<dbReference type="CDD" id="cd00882">
    <property type="entry name" value="Ras_like_GTPase"/>
    <property type="match status" value="1"/>
</dbReference>
<evidence type="ECO:0000313" key="5">
    <source>
        <dbReference type="Proteomes" id="UP000620124"/>
    </source>
</evidence>
<name>A0A8H6X6F3_9AGAR</name>
<keyword evidence="2" id="KW-0812">Transmembrane</keyword>
<accession>A0A8H6X6F3</accession>
<sequence>MQRLLSRFKRRRSPASRLSPDSSQTSSTSLAAASSTVQPKPDSVPTASTLETLPLTTDEIRGVCPRLRVLVVGKTGAGKSSLISHAFGVTVNSISHGKRGECKINDEIISDENSCFVLHDSMGFEPGDTVNLELALKFLKDRTKKSTLLMDRLHVIWLCIQIPTAGGRVFETGDEEFIKAASASAVPVIIVFTQFDKLCGSILRRLPPKDRNNATCEEQAEERFKEICLKELEPFYSYDQHLCYARTSGLAEGAHATPDRKSLDDLIQSTRHLVEDCFPGDTWLVSAMAQRGSVKTKIDGAVGIGMKKHWRKLASSVIFANRKLETCLNTVHFEVTASWNFHDPNELLRTPEFIGRIRKLAQLVIPDSAEAQKWFPTIANMQSAVSWIMGLGPPIAVVAIPAVAALGVSAVFIGFISNIYQRSPEILRCFMGYIVDLTLILEQIFLITLSKASSPLTESDIETAFQNYVEGGLGGRDDAEEKIKNLIYKYSPSLKAGGGEGES</sequence>
<evidence type="ECO:0000259" key="3">
    <source>
        <dbReference type="Pfam" id="PF01926"/>
    </source>
</evidence>
<feature type="compositionally biased region" description="Basic residues" evidence="1">
    <location>
        <begin position="1"/>
        <end position="14"/>
    </location>
</feature>
<keyword evidence="5" id="KW-1185">Reference proteome</keyword>
<proteinExistence type="predicted"/>
<comment type="caution">
    <text evidence="4">The sequence shown here is derived from an EMBL/GenBank/DDBJ whole genome shotgun (WGS) entry which is preliminary data.</text>
</comment>
<feature type="compositionally biased region" description="Low complexity" evidence="1">
    <location>
        <begin position="16"/>
        <end position="36"/>
    </location>
</feature>
<dbReference type="InterPro" id="IPR006073">
    <property type="entry name" value="GTP-bd"/>
</dbReference>
<dbReference type="Pfam" id="PF01926">
    <property type="entry name" value="MMR_HSR1"/>
    <property type="match status" value="1"/>
</dbReference>
<dbReference type="Proteomes" id="UP000620124">
    <property type="component" value="Unassembled WGS sequence"/>
</dbReference>
<feature type="region of interest" description="Disordered" evidence="1">
    <location>
        <begin position="1"/>
        <end position="48"/>
    </location>
</feature>
<protein>
    <submittedName>
        <fullName evidence="4">G domain-containing protein</fullName>
    </submittedName>
</protein>